<evidence type="ECO:0000313" key="5">
    <source>
        <dbReference type="Proteomes" id="UP000728032"/>
    </source>
</evidence>
<feature type="region of interest" description="Disordered" evidence="2">
    <location>
        <begin position="153"/>
        <end position="173"/>
    </location>
</feature>
<dbReference type="InterPro" id="IPR019448">
    <property type="entry name" value="NT-C2"/>
</dbReference>
<gene>
    <name evidence="4" type="ORF">ONB1V03_LOCUS2314</name>
</gene>
<feature type="region of interest" description="Disordered" evidence="2">
    <location>
        <begin position="313"/>
        <end position="338"/>
    </location>
</feature>
<dbReference type="EMBL" id="CAJPVJ010000515">
    <property type="protein sequence ID" value="CAG2162724.1"/>
    <property type="molecule type" value="Genomic_DNA"/>
</dbReference>
<sequence>MSANASTGILESCVLRVSVRKESKGGRSYHKLGFADINLAEFAGAGLITRRYLLEGYDTKHRSDNSTLNVSIEMTLLSGDPCFKAPSFYTSLFQTSDKSNDPQLHLDRKGDDYSAGSVASGGSSGFGSLPRKHRSSLLSSELVTGALGTECCDGPTQPAQTTPKTHKAYDNSTGSSVLAASTVPVPSSTAAAAQPQQSTAGDYESGHSRNSSQTSRVSGYNSLPSHSRQGSADSGNTRNSIEAIKFNSAERKRITSSAAKKIVEEQSRMDSTRVSADRLINELLEQTNLEGDGDEECHESVGLELFVAKDGSTTLGTRHGTKQTAGAQHRSAFRNGRV</sequence>
<dbReference type="InterPro" id="IPR039931">
    <property type="entry name" value="EEIG1/2-like"/>
</dbReference>
<comment type="similarity">
    <text evidence="1">Belongs to the EEIG family.</text>
</comment>
<dbReference type="EMBL" id="OC915340">
    <property type="protein sequence ID" value="CAD7639977.1"/>
    <property type="molecule type" value="Genomic_DNA"/>
</dbReference>
<dbReference type="PANTHER" id="PTHR21456">
    <property type="entry name" value="FAMILY WITH SEQUENCE SIMILARITY 102"/>
    <property type="match status" value="1"/>
</dbReference>
<protein>
    <recommendedName>
        <fullName evidence="3">C2 NT-type domain-containing protein</fullName>
    </recommendedName>
</protein>
<feature type="domain" description="C2 NT-type" evidence="3">
    <location>
        <begin position="1"/>
        <end position="76"/>
    </location>
</feature>
<evidence type="ECO:0000256" key="2">
    <source>
        <dbReference type="SAM" id="MobiDB-lite"/>
    </source>
</evidence>
<evidence type="ECO:0000256" key="1">
    <source>
        <dbReference type="ARBA" id="ARBA00034780"/>
    </source>
</evidence>
<dbReference type="Proteomes" id="UP000728032">
    <property type="component" value="Unassembled WGS sequence"/>
</dbReference>
<evidence type="ECO:0000259" key="3">
    <source>
        <dbReference type="PROSITE" id="PS51840"/>
    </source>
</evidence>
<feature type="compositionally biased region" description="Polar residues" evidence="2">
    <location>
        <begin position="208"/>
        <end position="239"/>
    </location>
</feature>
<feature type="compositionally biased region" description="Polar residues" evidence="2">
    <location>
        <begin position="313"/>
        <end position="326"/>
    </location>
</feature>
<organism evidence="4">
    <name type="scientific">Oppiella nova</name>
    <dbReference type="NCBI Taxonomy" id="334625"/>
    <lineage>
        <taxon>Eukaryota</taxon>
        <taxon>Metazoa</taxon>
        <taxon>Ecdysozoa</taxon>
        <taxon>Arthropoda</taxon>
        <taxon>Chelicerata</taxon>
        <taxon>Arachnida</taxon>
        <taxon>Acari</taxon>
        <taxon>Acariformes</taxon>
        <taxon>Sarcoptiformes</taxon>
        <taxon>Oribatida</taxon>
        <taxon>Brachypylina</taxon>
        <taxon>Oppioidea</taxon>
        <taxon>Oppiidae</taxon>
        <taxon>Oppiella</taxon>
    </lineage>
</organism>
<feature type="region of interest" description="Disordered" evidence="2">
    <location>
        <begin position="186"/>
        <end position="239"/>
    </location>
</feature>
<evidence type="ECO:0000313" key="4">
    <source>
        <dbReference type="EMBL" id="CAD7639977.1"/>
    </source>
</evidence>
<reference evidence="4" key="1">
    <citation type="submission" date="2020-11" db="EMBL/GenBank/DDBJ databases">
        <authorList>
            <person name="Tran Van P."/>
        </authorList>
    </citation>
    <scope>NUCLEOTIDE SEQUENCE</scope>
</reference>
<dbReference type="PANTHER" id="PTHR21456:SF1">
    <property type="entry name" value="C2 NT-TYPE DOMAIN-CONTAINING PROTEIN"/>
    <property type="match status" value="1"/>
</dbReference>
<feature type="compositionally biased region" description="Low complexity" evidence="2">
    <location>
        <begin position="186"/>
        <end position="200"/>
    </location>
</feature>
<proteinExistence type="inferred from homology"/>
<dbReference type="AlphaFoldDB" id="A0A7R9LGJ2"/>
<feature type="region of interest" description="Disordered" evidence="2">
    <location>
        <begin position="97"/>
        <end position="132"/>
    </location>
</feature>
<name>A0A7R9LGJ2_9ACAR</name>
<dbReference type="OrthoDB" id="3365224at2759"/>
<dbReference type="Pfam" id="PF10358">
    <property type="entry name" value="NT-C2"/>
    <property type="match status" value="1"/>
</dbReference>
<accession>A0A7R9LGJ2</accession>
<feature type="compositionally biased region" description="Basic and acidic residues" evidence="2">
    <location>
        <begin position="98"/>
        <end position="112"/>
    </location>
</feature>
<keyword evidence="5" id="KW-1185">Reference proteome</keyword>
<dbReference type="PROSITE" id="PS51840">
    <property type="entry name" value="C2_NT"/>
    <property type="match status" value="1"/>
</dbReference>